<proteinExistence type="predicted"/>
<evidence type="ECO:0000313" key="2">
    <source>
        <dbReference type="EMBL" id="GLW72246.1"/>
    </source>
</evidence>
<name>A0A9W6QC24_9ACTN</name>
<reference evidence="2" key="1">
    <citation type="submission" date="2023-02" db="EMBL/GenBank/DDBJ databases">
        <title>Kitasatospora phosalacinea NBRC 14627.</title>
        <authorList>
            <person name="Ichikawa N."/>
            <person name="Sato H."/>
            <person name="Tonouchi N."/>
        </authorList>
    </citation>
    <scope>NUCLEOTIDE SEQUENCE</scope>
    <source>
        <strain evidence="2">NBRC 14627</strain>
    </source>
</reference>
<dbReference type="Proteomes" id="UP001165041">
    <property type="component" value="Unassembled WGS sequence"/>
</dbReference>
<dbReference type="RefSeq" id="WP_285737961.1">
    <property type="nucleotide sequence ID" value="NZ_BSSA01000016.1"/>
</dbReference>
<feature type="region of interest" description="Disordered" evidence="1">
    <location>
        <begin position="51"/>
        <end position="80"/>
    </location>
</feature>
<comment type="caution">
    <text evidence="2">The sequence shown here is derived from an EMBL/GenBank/DDBJ whole genome shotgun (WGS) entry which is preliminary data.</text>
</comment>
<dbReference type="AlphaFoldDB" id="A0A9W6QC24"/>
<accession>A0A9W6QC24</accession>
<evidence type="ECO:0000256" key="1">
    <source>
        <dbReference type="SAM" id="MobiDB-lite"/>
    </source>
</evidence>
<protein>
    <submittedName>
        <fullName evidence="2">Uncharacterized protein</fullName>
    </submittedName>
</protein>
<evidence type="ECO:0000313" key="3">
    <source>
        <dbReference type="Proteomes" id="UP001165041"/>
    </source>
</evidence>
<gene>
    <name evidence="2" type="ORF">Kpho02_45450</name>
</gene>
<sequence length="231" mass="24259">MHGRRWWAAAVAVAVVLGGAGCSAGERGRGPEALQDGLLTAERLPRGYALFGEGWDTTSPPASDDPEEDGPEPLASMPCGDVEADSFVTAHAPPLEAATVGIAPRGKSGRDADSGWYGWETLSRYPSGGAAEVLAELWRTARRCAVSVDTSPDGSNRTRQFVTAEPFGTGLLLTVTTRFEATRTSLVHRTAVLRDGDVLLVVQEFGDGDDPAELSAFVEAAAAAYRDAAAR</sequence>
<dbReference type="EMBL" id="BSSA01000016">
    <property type="protein sequence ID" value="GLW72246.1"/>
    <property type="molecule type" value="Genomic_DNA"/>
</dbReference>
<dbReference type="PROSITE" id="PS51257">
    <property type="entry name" value="PROKAR_LIPOPROTEIN"/>
    <property type="match status" value="1"/>
</dbReference>
<organism evidence="2 3">
    <name type="scientific">Kitasatospora phosalacinea</name>
    <dbReference type="NCBI Taxonomy" id="2065"/>
    <lineage>
        <taxon>Bacteria</taxon>
        <taxon>Bacillati</taxon>
        <taxon>Actinomycetota</taxon>
        <taxon>Actinomycetes</taxon>
        <taxon>Kitasatosporales</taxon>
        <taxon>Streptomycetaceae</taxon>
        <taxon>Kitasatospora</taxon>
    </lineage>
</organism>